<keyword evidence="2" id="KW-1133">Transmembrane helix</keyword>
<dbReference type="AlphaFoldDB" id="A0A9P4T878"/>
<accession>A0A9P4T878</accession>
<evidence type="ECO:0000256" key="2">
    <source>
        <dbReference type="SAM" id="Phobius"/>
    </source>
</evidence>
<gene>
    <name evidence="3" type="ORF">E8E13_002987</name>
</gene>
<organism evidence="3 4">
    <name type="scientific">Curvularia kusanoi</name>
    <name type="common">Cochliobolus kusanoi</name>
    <dbReference type="NCBI Taxonomy" id="90978"/>
    <lineage>
        <taxon>Eukaryota</taxon>
        <taxon>Fungi</taxon>
        <taxon>Dikarya</taxon>
        <taxon>Ascomycota</taxon>
        <taxon>Pezizomycotina</taxon>
        <taxon>Dothideomycetes</taxon>
        <taxon>Pleosporomycetidae</taxon>
        <taxon>Pleosporales</taxon>
        <taxon>Pleosporineae</taxon>
        <taxon>Pleosporaceae</taxon>
        <taxon>Curvularia</taxon>
    </lineage>
</organism>
<feature type="transmembrane region" description="Helical" evidence="2">
    <location>
        <begin position="35"/>
        <end position="60"/>
    </location>
</feature>
<keyword evidence="4" id="KW-1185">Reference proteome</keyword>
<keyword evidence="2" id="KW-0472">Membrane</keyword>
<feature type="region of interest" description="Disordered" evidence="1">
    <location>
        <begin position="139"/>
        <end position="169"/>
    </location>
</feature>
<name>A0A9P4T878_CURKU</name>
<dbReference type="EMBL" id="SWKU01000024">
    <property type="protein sequence ID" value="KAF2997084.1"/>
    <property type="molecule type" value="Genomic_DNA"/>
</dbReference>
<feature type="compositionally biased region" description="Basic residues" evidence="1">
    <location>
        <begin position="142"/>
        <end position="155"/>
    </location>
</feature>
<comment type="caution">
    <text evidence="3">The sequence shown here is derived from an EMBL/GenBank/DDBJ whole genome shotgun (WGS) entry which is preliminary data.</text>
</comment>
<protein>
    <submittedName>
        <fullName evidence="3">Uncharacterized protein</fullName>
    </submittedName>
</protein>
<feature type="transmembrane region" description="Helical" evidence="2">
    <location>
        <begin position="80"/>
        <end position="106"/>
    </location>
</feature>
<evidence type="ECO:0000313" key="3">
    <source>
        <dbReference type="EMBL" id="KAF2997084.1"/>
    </source>
</evidence>
<evidence type="ECO:0000256" key="1">
    <source>
        <dbReference type="SAM" id="MobiDB-lite"/>
    </source>
</evidence>
<dbReference type="Proteomes" id="UP000801428">
    <property type="component" value="Unassembled WGS sequence"/>
</dbReference>
<feature type="compositionally biased region" description="Acidic residues" evidence="1">
    <location>
        <begin position="160"/>
        <end position="169"/>
    </location>
</feature>
<reference evidence="3" key="1">
    <citation type="submission" date="2019-04" db="EMBL/GenBank/DDBJ databases">
        <title>Sequencing of skin fungus with MAO and IRED activity.</title>
        <authorList>
            <person name="Marsaioli A.J."/>
            <person name="Bonatto J.M.C."/>
            <person name="Reis Junior O."/>
        </authorList>
    </citation>
    <scope>NUCLEOTIDE SEQUENCE</scope>
    <source>
        <strain evidence="3">30M1</strain>
    </source>
</reference>
<keyword evidence="2" id="KW-0812">Transmembrane</keyword>
<proteinExistence type="predicted"/>
<evidence type="ECO:0000313" key="4">
    <source>
        <dbReference type="Proteomes" id="UP000801428"/>
    </source>
</evidence>
<dbReference type="OrthoDB" id="3647at2759"/>
<sequence>MGIPYSREINAAFEQVTPLVAAGYKVLRTTKNISIILAIIQVLTVVFLGLILVALVALLYTVNPDLEEERQQLITPWLRYYAHITLFGVIKTLTTSALVLAAVAFASWRLFLFEQWVEDVEYEANVDANAALEDLDEDAGQNKKKAAKKEGKKKAKNDADEILEAEGKK</sequence>